<dbReference type="SUPFAM" id="SSF52540">
    <property type="entry name" value="P-loop containing nucleoside triphosphate hydrolases"/>
    <property type="match status" value="1"/>
</dbReference>
<dbReference type="Pfam" id="PF23238">
    <property type="entry name" value="DUF7068"/>
    <property type="match status" value="1"/>
</dbReference>
<dbReference type="STRING" id="2512241.A0A553HQS2"/>
<organism evidence="3 4">
    <name type="scientific">Xylaria flabelliformis</name>
    <dbReference type="NCBI Taxonomy" id="2512241"/>
    <lineage>
        <taxon>Eukaryota</taxon>
        <taxon>Fungi</taxon>
        <taxon>Dikarya</taxon>
        <taxon>Ascomycota</taxon>
        <taxon>Pezizomycotina</taxon>
        <taxon>Sordariomycetes</taxon>
        <taxon>Xylariomycetidae</taxon>
        <taxon>Xylariales</taxon>
        <taxon>Xylariaceae</taxon>
        <taxon>Xylaria</taxon>
    </lineage>
</organism>
<dbReference type="InterPro" id="IPR011989">
    <property type="entry name" value="ARM-like"/>
</dbReference>
<protein>
    <recommendedName>
        <fullName evidence="2">NACHT domain-containing protein</fullName>
    </recommendedName>
</protein>
<dbReference type="PANTHER" id="PTHR46844">
    <property type="entry name" value="SLR5058 PROTEIN"/>
    <property type="match status" value="1"/>
</dbReference>
<feature type="domain" description="NACHT" evidence="2">
    <location>
        <begin position="406"/>
        <end position="537"/>
    </location>
</feature>
<name>A0A553HQS2_9PEZI</name>
<dbReference type="SUPFAM" id="SSF48371">
    <property type="entry name" value="ARM repeat"/>
    <property type="match status" value="1"/>
</dbReference>
<dbReference type="Gene3D" id="1.25.10.10">
    <property type="entry name" value="Leucine-rich Repeat Variant"/>
    <property type="match status" value="2"/>
</dbReference>
<keyword evidence="1" id="KW-0732">Signal</keyword>
<dbReference type="SMART" id="SM00382">
    <property type="entry name" value="AAA"/>
    <property type="match status" value="1"/>
</dbReference>
<sequence>MYSSALVIVILLLYFRRKLLPRSSNNPLNHSTTERLTSKGIHIEPVPTEKNIKTDVDIIAIHGLDTKSPGTWTFKTKAGESGVNWLSNEMMLPREVGSARIFTCDWPSDLFERSGYRQKTFDEFASVLFTKLAEHHSKDKERPILFIASCFGGILLLKALVDHTPTSHSLRNAVRGIVFLATPFSGTSFRDVAEWAVPGLRAWAFIRAEKLSNLLYETELHRELAQLRSNFTAFCYNSDLPREHLAAFYELGESSLPRKLVDQDSATLDIIETPLPLDRTHVLMNKFYCPSDGDYQLVAGRIRNILEKIREGRPVEAAYAYLSDKCYNAENLKIERISGDRLLVEKCYVNLVVIKYLDEKERNSQSSQFSLHSRLKIETPDKSMQVDMRHLFDRRAVGTGKTIQHKRILIRGHAGVGKTTLCKKIVHDFKNHCMWRNMFVRILWIPLRNLKKLGKTNCNLEAMLREEYFSQTTRGEKFARDLCKYLEENEYKETLVILDGLDEVYEGLDRDSHMFKLLGTLLDLPSVIVTSRPHASLPPELRFDLELETVGFYPEQVKSYMESVLADRQKVDGLQSLLQQHQLLQGLVRIPIQLDALCYIWSGDDSSLPQGYILRTMTNIYQVIVEKLWKKDVIRLEKENNRRAIVSTDIRHTSLRTIETYVHDELRFLEILAFTGMVNDAISFTTSDLRGIASDENSQLLFDKTLPRLSFLRTSNSFLKDPTYHFLHLTFQEYFAARYFFRQWKAGDSLLVKNKTSKKVSMRKFLGDHKYDSRYDIFWRFVAGFLSLEDEREDKEIGRFFDLIGDQPLDLIGSVHQRLIMHCLSEVPPEKKGFSTIRKNLEDQLGRWLVLECDFMEQSRFAREVEIPAASLSRVLETASVGAETKSLLFRSLQSHPAIPPQVIHLACSLLQENVNMNLKDAILDMLISQQGALDDEVLRAIVTCLEDEDESVTCLEDEDESVTCLEDEDESVQHVAASAAKELHPLRTRDDSLYAAAKQTVRNRMSIRRWAFSILEKQSQLSDKVVNALVTNLQSETQLRDEVAQRKGSQFRYQNNLDDQQKTVEILIRQPQPNEVILQAIAMQLKNSGEEIRKIAVRFLKPYLSDNIVRIITPFLKEENINSAVWEAVLELLGTWPQRNGEVLEIICAQLKGHDKSYQVSGIRALGKWPKIGSEILDIVRARLEDYNTYAQIDTIVALGKWPKLDHQIQELVAANLNDEDRDVRRYAVNTLARQPQLTHNILEAIKAKAQDEDEDSGVRKSAMRSLMNRKQFGDNIYDMITTWLQGKKETRGCVLSALEGWPQPSNEIVDLVAAQLEEDSGESAVVAQNKIAAIYALRNWYPLSDPVLEALAVQLNDSNAYMRSEAAWAFKMQPQLNNKTVFEAIVARLKGLSREDWERETPTYLLLALEKWPQLDDDVLYTAAELLVFDRTRKGVINMLQARPQPNDDIINAIAKHLKHSSYMIREAAIEAMGNWSRLSDKVTFAIAACLADIYSYTTKAVLKTLMNQSRLPFAAVKPHVELIYLFLLWKSFEEHVYWLTENGESFIVFGARKIQLEITKDDADSLHAHAAAWREKFGFGTQAL</sequence>
<dbReference type="Gene3D" id="3.40.50.300">
    <property type="entry name" value="P-loop containing nucleotide triphosphate hydrolases"/>
    <property type="match status" value="1"/>
</dbReference>
<dbReference type="Proteomes" id="UP000319160">
    <property type="component" value="Unassembled WGS sequence"/>
</dbReference>
<reference evidence="4" key="1">
    <citation type="submission" date="2019-06" db="EMBL/GenBank/DDBJ databases">
        <title>Draft genome sequence of the griseofulvin-producing fungus Xylaria cubensis strain G536.</title>
        <authorList>
            <person name="Mead M.E."/>
            <person name="Raja H.A."/>
            <person name="Steenwyk J.L."/>
            <person name="Knowles S.L."/>
            <person name="Oberlies N.H."/>
            <person name="Rokas A."/>
        </authorList>
    </citation>
    <scope>NUCLEOTIDE SEQUENCE [LARGE SCALE GENOMIC DNA]</scope>
    <source>
        <strain evidence="4">G536</strain>
    </source>
</reference>
<keyword evidence="4" id="KW-1185">Reference proteome</keyword>
<dbReference type="InterPro" id="IPR027417">
    <property type="entry name" value="P-loop_NTPase"/>
</dbReference>
<feature type="signal peptide" evidence="1">
    <location>
        <begin position="1"/>
        <end position="21"/>
    </location>
</feature>
<comment type="caution">
    <text evidence="3">The sequence shown here is derived from an EMBL/GenBank/DDBJ whole genome shotgun (WGS) entry which is preliminary data.</text>
</comment>
<dbReference type="InterPro" id="IPR029058">
    <property type="entry name" value="AB_hydrolase_fold"/>
</dbReference>
<dbReference type="InterPro" id="IPR003593">
    <property type="entry name" value="AAA+_ATPase"/>
</dbReference>
<dbReference type="SUPFAM" id="SSF53474">
    <property type="entry name" value="alpha/beta-Hydrolases"/>
    <property type="match status" value="1"/>
</dbReference>
<dbReference type="InterPro" id="IPR016024">
    <property type="entry name" value="ARM-type_fold"/>
</dbReference>
<dbReference type="InterPro" id="IPR055496">
    <property type="entry name" value="DUF7068"/>
</dbReference>
<dbReference type="Pfam" id="PF05729">
    <property type="entry name" value="NACHT"/>
    <property type="match status" value="1"/>
</dbReference>
<evidence type="ECO:0000259" key="2">
    <source>
        <dbReference type="PROSITE" id="PS50837"/>
    </source>
</evidence>
<accession>A0A553HQS2</accession>
<dbReference type="OrthoDB" id="427518at2759"/>
<feature type="chain" id="PRO_5022026410" description="NACHT domain-containing protein" evidence="1">
    <location>
        <begin position="22"/>
        <end position="1587"/>
    </location>
</feature>
<dbReference type="PROSITE" id="PS50837">
    <property type="entry name" value="NACHT"/>
    <property type="match status" value="1"/>
</dbReference>
<evidence type="ECO:0000313" key="4">
    <source>
        <dbReference type="Proteomes" id="UP000319160"/>
    </source>
</evidence>
<dbReference type="EMBL" id="VFLP01000057">
    <property type="protein sequence ID" value="TRX90306.1"/>
    <property type="molecule type" value="Genomic_DNA"/>
</dbReference>
<dbReference type="InterPro" id="IPR007111">
    <property type="entry name" value="NACHT_NTPase"/>
</dbReference>
<proteinExistence type="predicted"/>
<dbReference type="PANTHER" id="PTHR46844:SF1">
    <property type="entry name" value="SLR5058 PROTEIN"/>
    <property type="match status" value="1"/>
</dbReference>
<evidence type="ECO:0000313" key="3">
    <source>
        <dbReference type="EMBL" id="TRX90306.1"/>
    </source>
</evidence>
<evidence type="ECO:0000256" key="1">
    <source>
        <dbReference type="SAM" id="SignalP"/>
    </source>
</evidence>
<gene>
    <name evidence="3" type="ORF">FHL15_008851</name>
</gene>